<sequence length="202" mass="20322">MGQQVVTAPAQVDKASRAGDSTCPDHPEQGTWGKAEYWSVIVQGDSGAGVKKEASVWSGHTLILVHTPALVRNVRPRDHNLCGDTGRAADPGCGLGLRGERTEPGAGGSAHLAVTAGPAAGSARGGACRGAGPRRGPSSRAERGRPGLKRLAEAGAVDSAVARGGVAHVAPAILPRVPSAPFPPASRGPATAPSVSAHPWRA</sequence>
<reference evidence="1" key="1">
    <citation type="submission" date="2023-05" db="EMBL/GenBank/DDBJ databases">
        <authorList>
            <consortium name="ELIXIR-Norway"/>
        </authorList>
    </citation>
    <scope>NUCLEOTIDE SEQUENCE</scope>
</reference>
<name>A0AC59ZDK3_RANTA</name>
<proteinExistence type="predicted"/>
<evidence type="ECO:0000313" key="1">
    <source>
        <dbReference type="EMBL" id="CAN0383315.1"/>
    </source>
</evidence>
<protein>
    <submittedName>
        <fullName evidence="1">Uncharacterized protein</fullName>
    </submittedName>
</protein>
<gene>
    <name evidence="1" type="ORF">MRATA1EN22A_LOCUS17109</name>
</gene>
<organism evidence="1 2">
    <name type="scientific">Rangifer tarandus platyrhynchus</name>
    <name type="common">Svalbard reindeer</name>
    <dbReference type="NCBI Taxonomy" id="3082113"/>
    <lineage>
        <taxon>Eukaryota</taxon>
        <taxon>Metazoa</taxon>
        <taxon>Chordata</taxon>
        <taxon>Craniata</taxon>
        <taxon>Vertebrata</taxon>
        <taxon>Euteleostomi</taxon>
        <taxon>Mammalia</taxon>
        <taxon>Eutheria</taxon>
        <taxon>Laurasiatheria</taxon>
        <taxon>Artiodactyla</taxon>
        <taxon>Ruminantia</taxon>
        <taxon>Pecora</taxon>
        <taxon>Cervidae</taxon>
        <taxon>Odocoileinae</taxon>
        <taxon>Rangifer</taxon>
    </lineage>
</organism>
<dbReference type="Proteomes" id="UP001162501">
    <property type="component" value="Chromosome 28"/>
</dbReference>
<dbReference type="EMBL" id="OX596112">
    <property type="protein sequence ID" value="CAN0383315.1"/>
    <property type="molecule type" value="Genomic_DNA"/>
</dbReference>
<reference evidence="1" key="2">
    <citation type="submission" date="2025-03" db="EMBL/GenBank/DDBJ databases">
        <authorList>
            <consortium name="ELIXIR-Norway"/>
            <consortium name="Elixir Norway"/>
        </authorList>
    </citation>
    <scope>NUCLEOTIDE SEQUENCE</scope>
</reference>
<evidence type="ECO:0000313" key="2">
    <source>
        <dbReference type="Proteomes" id="UP001162501"/>
    </source>
</evidence>
<accession>A0AC59ZDK3</accession>